<dbReference type="Pfam" id="PF01546">
    <property type="entry name" value="Peptidase_M20"/>
    <property type="match status" value="1"/>
</dbReference>
<evidence type="ECO:0000256" key="4">
    <source>
        <dbReference type="SAM" id="SignalP"/>
    </source>
</evidence>
<dbReference type="InterPro" id="IPR050072">
    <property type="entry name" value="Peptidase_M20A"/>
</dbReference>
<keyword evidence="7" id="KW-1185">Reference proteome</keyword>
<evidence type="ECO:0000313" key="6">
    <source>
        <dbReference type="EMBL" id="WOJ94416.1"/>
    </source>
</evidence>
<name>A0ABZ0I5W6_9GAMM</name>
<dbReference type="InterPro" id="IPR002933">
    <property type="entry name" value="Peptidase_M20"/>
</dbReference>
<keyword evidence="1" id="KW-0479">Metal-binding</keyword>
<gene>
    <name evidence="6" type="ORF">R0135_04450</name>
</gene>
<keyword evidence="3" id="KW-0170">Cobalt</keyword>
<dbReference type="Gene3D" id="3.30.70.360">
    <property type="match status" value="1"/>
</dbReference>
<evidence type="ECO:0000256" key="3">
    <source>
        <dbReference type="ARBA" id="ARBA00023285"/>
    </source>
</evidence>
<dbReference type="PANTHER" id="PTHR43808:SF17">
    <property type="entry name" value="PEPTIDASE M20"/>
    <property type="match status" value="1"/>
</dbReference>
<dbReference type="InterPro" id="IPR036264">
    <property type="entry name" value="Bact_exopeptidase_dim_dom"/>
</dbReference>
<evidence type="ECO:0000259" key="5">
    <source>
        <dbReference type="Pfam" id="PF07687"/>
    </source>
</evidence>
<protein>
    <submittedName>
        <fullName evidence="6">M20/M25/M40 family metallo-hydrolase</fullName>
    </submittedName>
</protein>
<dbReference type="Pfam" id="PF07687">
    <property type="entry name" value="M20_dimer"/>
    <property type="match status" value="1"/>
</dbReference>
<dbReference type="EMBL" id="CP136864">
    <property type="protein sequence ID" value="WOJ94416.1"/>
    <property type="molecule type" value="Genomic_DNA"/>
</dbReference>
<evidence type="ECO:0000256" key="1">
    <source>
        <dbReference type="ARBA" id="ARBA00022723"/>
    </source>
</evidence>
<reference evidence="6 7" key="1">
    <citation type="submission" date="2023-10" db="EMBL/GenBank/DDBJ databases">
        <title>Two novel species belonging to the OM43/NOR5 clade.</title>
        <authorList>
            <person name="Park M."/>
        </authorList>
    </citation>
    <scope>NUCLEOTIDE SEQUENCE [LARGE SCALE GENOMIC DNA]</scope>
    <source>
        <strain evidence="6 7">IMCC43200</strain>
    </source>
</reference>
<accession>A0ABZ0I5W6</accession>
<dbReference type="Proteomes" id="UP001626537">
    <property type="component" value="Chromosome"/>
</dbReference>
<dbReference type="SUPFAM" id="SSF53187">
    <property type="entry name" value="Zn-dependent exopeptidases"/>
    <property type="match status" value="1"/>
</dbReference>
<feature type="signal peptide" evidence="4">
    <location>
        <begin position="1"/>
        <end position="22"/>
    </location>
</feature>
<feature type="domain" description="Peptidase M20 dimerisation" evidence="5">
    <location>
        <begin position="222"/>
        <end position="316"/>
    </location>
</feature>
<dbReference type="PANTHER" id="PTHR43808">
    <property type="entry name" value="ACETYLORNITHINE DEACETYLASE"/>
    <property type="match status" value="1"/>
</dbReference>
<sequence length="437" mass="46147">MRFCRFVFLSVITSFLAAGSWAQQDIVAIDSAVDTQFSLLRKDVKVQKALAQIEAQESAYLEELIRLTEIPAPPFKEERRAAYFLEQMKSRGLSDAYIDETGNAIAIRKGTGDGPTFLIAAHLDTVFPEDIDTTVTLRDGRYYAPGIGDDTRGLAALLSVIDALETSGIETVGDIIFAGNVGEEGRGDLRGIKGIFRDHPGIDGFVSIDGVKMRRITNGGTGSRRFEFHFIGPGGHSFGAFGLASATHAMGRAIAKIGDIETPAAPKTTFTVGTVMGGTSVNSIAAHAVLALDMRSNDKDELAKLEEKTKAAAEAGVAEENARWNNGEIRVEFKLIGDRPVGSTPPSSPLVQAAALAYDTVGAKLEGLGISSTDSNVPMSLGIPAVTLSAGGDAGGAHSPDEWYAPMDSYKGPQSALLVMLAMTGVSGVSEPLLKPL</sequence>
<evidence type="ECO:0000256" key="2">
    <source>
        <dbReference type="ARBA" id="ARBA00022801"/>
    </source>
</evidence>
<organism evidence="6 7">
    <name type="scientific">Congregibacter variabilis</name>
    <dbReference type="NCBI Taxonomy" id="3081200"/>
    <lineage>
        <taxon>Bacteria</taxon>
        <taxon>Pseudomonadati</taxon>
        <taxon>Pseudomonadota</taxon>
        <taxon>Gammaproteobacteria</taxon>
        <taxon>Cellvibrionales</taxon>
        <taxon>Halieaceae</taxon>
        <taxon>Congregibacter</taxon>
    </lineage>
</organism>
<dbReference type="RefSeq" id="WP_407349052.1">
    <property type="nucleotide sequence ID" value="NZ_CP136864.1"/>
</dbReference>
<dbReference type="Gene3D" id="3.40.630.10">
    <property type="entry name" value="Zn peptidases"/>
    <property type="match status" value="1"/>
</dbReference>
<proteinExistence type="predicted"/>
<feature type="chain" id="PRO_5045308675" evidence="4">
    <location>
        <begin position="23"/>
        <end position="437"/>
    </location>
</feature>
<dbReference type="InterPro" id="IPR011650">
    <property type="entry name" value="Peptidase_M20_dimer"/>
</dbReference>
<evidence type="ECO:0000313" key="7">
    <source>
        <dbReference type="Proteomes" id="UP001626537"/>
    </source>
</evidence>
<dbReference type="SUPFAM" id="SSF55031">
    <property type="entry name" value="Bacterial exopeptidase dimerisation domain"/>
    <property type="match status" value="1"/>
</dbReference>
<keyword evidence="2" id="KW-0378">Hydrolase</keyword>
<keyword evidence="4" id="KW-0732">Signal</keyword>